<comment type="caution">
    <text evidence="2">The sequence shown here is derived from an EMBL/GenBank/DDBJ whole genome shotgun (WGS) entry which is preliminary data.</text>
</comment>
<evidence type="ECO:0000256" key="1">
    <source>
        <dbReference type="SAM" id="Phobius"/>
    </source>
</evidence>
<feature type="transmembrane region" description="Helical" evidence="1">
    <location>
        <begin position="86"/>
        <end position="106"/>
    </location>
</feature>
<evidence type="ECO:0000313" key="3">
    <source>
        <dbReference type="Proteomes" id="UP001372834"/>
    </source>
</evidence>
<reference evidence="2 3" key="1">
    <citation type="submission" date="2023-10" db="EMBL/GenBank/DDBJ databases">
        <title>Genomes of two closely related lineages of the louse Polyplax serrata with different host specificities.</title>
        <authorList>
            <person name="Martinu J."/>
            <person name="Tarabai H."/>
            <person name="Stefka J."/>
            <person name="Hypsa V."/>
        </authorList>
    </citation>
    <scope>NUCLEOTIDE SEQUENCE [LARGE SCALE GENOMIC DNA]</scope>
    <source>
        <strain evidence="2">HR10_N</strain>
    </source>
</reference>
<evidence type="ECO:0000313" key="2">
    <source>
        <dbReference type="EMBL" id="KAK6617391.1"/>
    </source>
</evidence>
<gene>
    <name evidence="2" type="ORF">RUM43_014400</name>
</gene>
<keyword evidence="1" id="KW-1133">Transmembrane helix</keyword>
<feature type="transmembrane region" description="Helical" evidence="1">
    <location>
        <begin position="158"/>
        <end position="174"/>
    </location>
</feature>
<feature type="transmembrane region" description="Helical" evidence="1">
    <location>
        <begin position="494"/>
        <end position="516"/>
    </location>
</feature>
<proteinExistence type="predicted"/>
<feature type="transmembrane region" description="Helical" evidence="1">
    <location>
        <begin position="127"/>
        <end position="146"/>
    </location>
</feature>
<organism evidence="2 3">
    <name type="scientific">Polyplax serrata</name>
    <name type="common">Common mouse louse</name>
    <dbReference type="NCBI Taxonomy" id="468196"/>
    <lineage>
        <taxon>Eukaryota</taxon>
        <taxon>Metazoa</taxon>
        <taxon>Ecdysozoa</taxon>
        <taxon>Arthropoda</taxon>
        <taxon>Hexapoda</taxon>
        <taxon>Insecta</taxon>
        <taxon>Pterygota</taxon>
        <taxon>Neoptera</taxon>
        <taxon>Paraneoptera</taxon>
        <taxon>Psocodea</taxon>
        <taxon>Troctomorpha</taxon>
        <taxon>Phthiraptera</taxon>
        <taxon>Anoplura</taxon>
        <taxon>Polyplacidae</taxon>
        <taxon>Polyplax</taxon>
    </lineage>
</organism>
<dbReference type="EMBL" id="JAWJWE010000044">
    <property type="protein sequence ID" value="KAK6617391.1"/>
    <property type="molecule type" value="Genomic_DNA"/>
</dbReference>
<accession>A0AAN8P1E0</accession>
<feature type="transmembrane region" description="Helical" evidence="1">
    <location>
        <begin position="458"/>
        <end position="482"/>
    </location>
</feature>
<protein>
    <submittedName>
        <fullName evidence="2">Uncharacterized protein</fullName>
    </submittedName>
</protein>
<feature type="transmembrane region" description="Helical" evidence="1">
    <location>
        <begin position="181"/>
        <end position="202"/>
    </location>
</feature>
<feature type="transmembrane region" description="Helical" evidence="1">
    <location>
        <begin position="377"/>
        <end position="395"/>
    </location>
</feature>
<keyword evidence="1" id="KW-0812">Transmembrane</keyword>
<feature type="transmembrane region" description="Helical" evidence="1">
    <location>
        <begin position="222"/>
        <end position="243"/>
    </location>
</feature>
<name>A0AAN8P1E0_POLSC</name>
<dbReference type="AlphaFoldDB" id="A0AAN8P1E0"/>
<keyword evidence="1" id="KW-0472">Membrane</keyword>
<feature type="transmembrane region" description="Helical" evidence="1">
    <location>
        <begin position="429"/>
        <end position="451"/>
    </location>
</feature>
<sequence>MENEEKEDLLVDIAESEDESSEKEEIDCYIKEKIIDFIHREREIPKTKKQVSVIVACLLVFLASSTLVIVVPIYLKHTTASNISTYNKLVTVSFGTVLLFLVAHAVKLISKLSGCQPSPDYSLPLLDVFKVSLLLSVGSITIFWLIDGSYVRCHLVDPLKGSAVVFSLIFYYVFSKKRMNLERTFCAITIIVGIFVSIDFGICDKFHCNGVSNVSDVTPKLHVLYVLLCLLAHALWVLHLTFIEVSLTASQELYSTQQPPILRNMFGNSGNLKQPIQSLSIICQDEAEEEMILKNDNSDQAKCIKHSLTNSKCHSRNRIVPSKLFDNSLVNSMAFLSQVSLCDMRKFPITSTPKNELNECQSFSAGRVYDVSLWQHVSALIILISFCWVETVPFLNEGKEKLLVEVMSDVRDSFRCHFGWSSDTSCSSLPITTGVFIVSYVTLILSSLELLKRVQSTVTVVSIMMPALPVSSLFWCLFQMNGNSKDVLDFSPQITGEAVCAVLGLPIIGIGIVLLLKSHFKEFNLVI</sequence>
<dbReference type="Proteomes" id="UP001372834">
    <property type="component" value="Unassembled WGS sequence"/>
</dbReference>
<feature type="transmembrane region" description="Helical" evidence="1">
    <location>
        <begin position="51"/>
        <end position="74"/>
    </location>
</feature>